<sequence length="127" mass="13702">MTNFKVTQTDVSAPRVELHDALSLTSAEVSVNRLPAGSRGVPFVHRHTGNEEIYVVTEGSGELYVDGTVTPIKAGTAFRIDPQGARAIRASDKEGLTYICIQARAGSLQGFTMTDGQIVKDQKAPWQ</sequence>
<organism evidence="3 4">
    <name type="scientific">Mesosutterella porci</name>
    <dbReference type="NCBI Taxonomy" id="2915351"/>
    <lineage>
        <taxon>Bacteria</taxon>
        <taxon>Pseudomonadati</taxon>
        <taxon>Pseudomonadota</taxon>
        <taxon>Betaproteobacteria</taxon>
        <taxon>Burkholderiales</taxon>
        <taxon>Sutterellaceae</taxon>
        <taxon>Mesosutterella</taxon>
    </lineage>
</organism>
<comment type="caution">
    <text evidence="3">The sequence shown here is derived from an EMBL/GenBank/DDBJ whole genome shotgun (WGS) entry which is preliminary data.</text>
</comment>
<evidence type="ECO:0000313" key="3">
    <source>
        <dbReference type="EMBL" id="MCG5031496.1"/>
    </source>
</evidence>
<dbReference type="RefSeq" id="WP_237979230.1">
    <property type="nucleotide sequence ID" value="NZ_JAKNCT010000010.1"/>
</dbReference>
<dbReference type="InterPro" id="IPR013096">
    <property type="entry name" value="Cupin_2"/>
</dbReference>
<dbReference type="InterPro" id="IPR011051">
    <property type="entry name" value="RmlC_Cupin_sf"/>
</dbReference>
<evidence type="ECO:0000256" key="1">
    <source>
        <dbReference type="ARBA" id="ARBA00022723"/>
    </source>
</evidence>
<name>A0ABS9MS93_9BURK</name>
<dbReference type="Gene3D" id="2.60.120.10">
    <property type="entry name" value="Jelly Rolls"/>
    <property type="match status" value="1"/>
</dbReference>
<feature type="domain" description="Cupin type-2" evidence="2">
    <location>
        <begin position="34"/>
        <end position="101"/>
    </location>
</feature>
<keyword evidence="1" id="KW-0479">Metal-binding</keyword>
<dbReference type="CDD" id="cd06985">
    <property type="entry name" value="cupin_BF4112"/>
    <property type="match status" value="1"/>
</dbReference>
<protein>
    <submittedName>
        <fullName evidence="3">Cupin domain-containing protein</fullName>
    </submittedName>
</protein>
<dbReference type="InterPro" id="IPR014710">
    <property type="entry name" value="RmlC-like_jellyroll"/>
</dbReference>
<dbReference type="Pfam" id="PF07883">
    <property type="entry name" value="Cupin_2"/>
    <property type="match status" value="1"/>
</dbReference>
<reference evidence="3 4" key="1">
    <citation type="submission" date="2022-02" db="EMBL/GenBank/DDBJ databases">
        <title>Mesosutterella porci, a novel member of the family Sutterellaceae from pig feces.</title>
        <authorList>
            <person name="Wylensek D."/>
            <person name="Clavel T."/>
        </authorList>
    </citation>
    <scope>NUCLEOTIDE SEQUENCE [LARGE SCALE GENOMIC DNA]</scope>
    <source>
        <strain evidence="4">oilRF-744-wt-GAM-9</strain>
    </source>
</reference>
<accession>A0ABS9MS93</accession>
<dbReference type="PANTHER" id="PTHR35848">
    <property type="entry name" value="OXALATE-BINDING PROTEIN"/>
    <property type="match status" value="1"/>
</dbReference>
<dbReference type="EMBL" id="JAKNCT010000010">
    <property type="protein sequence ID" value="MCG5031496.1"/>
    <property type="molecule type" value="Genomic_DNA"/>
</dbReference>
<proteinExistence type="predicted"/>
<gene>
    <name evidence="3" type="ORF">MAF45_08585</name>
</gene>
<dbReference type="PANTHER" id="PTHR35848:SF6">
    <property type="entry name" value="CUPIN TYPE-2 DOMAIN-CONTAINING PROTEIN"/>
    <property type="match status" value="1"/>
</dbReference>
<dbReference type="SUPFAM" id="SSF51182">
    <property type="entry name" value="RmlC-like cupins"/>
    <property type="match status" value="1"/>
</dbReference>
<evidence type="ECO:0000259" key="2">
    <source>
        <dbReference type="Pfam" id="PF07883"/>
    </source>
</evidence>
<dbReference type="Proteomes" id="UP001297600">
    <property type="component" value="Unassembled WGS sequence"/>
</dbReference>
<keyword evidence="4" id="KW-1185">Reference proteome</keyword>
<dbReference type="InterPro" id="IPR051610">
    <property type="entry name" value="GPI/OXD"/>
</dbReference>
<evidence type="ECO:0000313" key="4">
    <source>
        <dbReference type="Proteomes" id="UP001297600"/>
    </source>
</evidence>